<evidence type="ECO:0000313" key="3">
    <source>
        <dbReference type="EMBL" id="KAG1770870.1"/>
    </source>
</evidence>
<keyword evidence="1" id="KW-1133">Transmembrane helix</keyword>
<sequence length="328" mass="36769">MTQVLNDPSLWPTIELNRVLSYFIVMASIAMIYDWTLTFGQELELVWRQRWSLMTFLYLYVRYVGILLSATNILTLPSISLTDVVSTVLNIAICWSEIVFDTMLGGELLSCSTSVILTWLKQNIMQVIVFARLHAMHQHSRKILIILVVSFLPYVMWLVVYAVLQSTEISWEELILSGTYSCGSEGYNPILPAVSWTLGTVWEVIALCLAVRIAIIDFRELRRVSTRRSIGEVLMKTHVFYFTAYAAASFITFGVLSPTIADASPVGIAIYYGVLTVVEFVQKFVLGPRLILSVRAYKAELEANSEAGTAMIAMAFHEPVHVTTGSGV</sequence>
<feature type="domain" description="DUF6533" evidence="2">
    <location>
        <begin position="22"/>
        <end position="67"/>
    </location>
</feature>
<dbReference type="Proteomes" id="UP000714275">
    <property type="component" value="Unassembled WGS sequence"/>
</dbReference>
<name>A0A9P6ZL85_9AGAM</name>
<feature type="transmembrane region" description="Helical" evidence="1">
    <location>
        <begin position="20"/>
        <end position="39"/>
    </location>
</feature>
<proteinExistence type="predicted"/>
<reference evidence="3" key="1">
    <citation type="journal article" date="2020" name="New Phytol.">
        <title>Comparative genomics reveals dynamic genome evolution in host specialist ectomycorrhizal fungi.</title>
        <authorList>
            <person name="Lofgren L.A."/>
            <person name="Nguyen N.H."/>
            <person name="Vilgalys R."/>
            <person name="Ruytinx J."/>
            <person name="Liao H.L."/>
            <person name="Branco S."/>
            <person name="Kuo A."/>
            <person name="LaButti K."/>
            <person name="Lipzen A."/>
            <person name="Andreopoulos W."/>
            <person name="Pangilinan J."/>
            <person name="Riley R."/>
            <person name="Hundley H."/>
            <person name="Na H."/>
            <person name="Barry K."/>
            <person name="Grigoriev I.V."/>
            <person name="Stajich J.E."/>
            <person name="Kennedy P.G."/>
        </authorList>
    </citation>
    <scope>NUCLEOTIDE SEQUENCE</scope>
    <source>
        <strain evidence="3">DOB743</strain>
    </source>
</reference>
<gene>
    <name evidence="3" type="ORF">EV702DRAFT_1281788</name>
</gene>
<keyword evidence="1" id="KW-0472">Membrane</keyword>
<feature type="transmembrane region" description="Helical" evidence="1">
    <location>
        <begin position="239"/>
        <end position="260"/>
    </location>
</feature>
<feature type="transmembrane region" description="Helical" evidence="1">
    <location>
        <begin position="266"/>
        <end position="286"/>
    </location>
</feature>
<feature type="transmembrane region" description="Helical" evidence="1">
    <location>
        <begin position="51"/>
        <end position="73"/>
    </location>
</feature>
<keyword evidence="1" id="KW-0812">Transmembrane</keyword>
<protein>
    <recommendedName>
        <fullName evidence="2">DUF6533 domain-containing protein</fullName>
    </recommendedName>
</protein>
<organism evidence="3 4">
    <name type="scientific">Suillus placidus</name>
    <dbReference type="NCBI Taxonomy" id="48579"/>
    <lineage>
        <taxon>Eukaryota</taxon>
        <taxon>Fungi</taxon>
        <taxon>Dikarya</taxon>
        <taxon>Basidiomycota</taxon>
        <taxon>Agaricomycotina</taxon>
        <taxon>Agaricomycetes</taxon>
        <taxon>Agaricomycetidae</taxon>
        <taxon>Boletales</taxon>
        <taxon>Suillineae</taxon>
        <taxon>Suillaceae</taxon>
        <taxon>Suillus</taxon>
    </lineage>
</organism>
<dbReference type="AlphaFoldDB" id="A0A9P6ZL85"/>
<keyword evidence="4" id="KW-1185">Reference proteome</keyword>
<evidence type="ECO:0000256" key="1">
    <source>
        <dbReference type="SAM" id="Phobius"/>
    </source>
</evidence>
<evidence type="ECO:0000313" key="4">
    <source>
        <dbReference type="Proteomes" id="UP000714275"/>
    </source>
</evidence>
<accession>A0A9P6ZL85</accession>
<dbReference type="OrthoDB" id="2660712at2759"/>
<dbReference type="Pfam" id="PF20151">
    <property type="entry name" value="DUF6533"/>
    <property type="match status" value="1"/>
</dbReference>
<feature type="transmembrane region" description="Helical" evidence="1">
    <location>
        <begin position="143"/>
        <end position="164"/>
    </location>
</feature>
<feature type="transmembrane region" description="Helical" evidence="1">
    <location>
        <begin position="193"/>
        <end position="218"/>
    </location>
</feature>
<dbReference type="InterPro" id="IPR045340">
    <property type="entry name" value="DUF6533"/>
</dbReference>
<comment type="caution">
    <text evidence="3">The sequence shown here is derived from an EMBL/GenBank/DDBJ whole genome shotgun (WGS) entry which is preliminary data.</text>
</comment>
<evidence type="ECO:0000259" key="2">
    <source>
        <dbReference type="Pfam" id="PF20151"/>
    </source>
</evidence>
<dbReference type="EMBL" id="JABBWD010000062">
    <property type="protein sequence ID" value="KAG1770870.1"/>
    <property type="molecule type" value="Genomic_DNA"/>
</dbReference>